<evidence type="ECO:0000256" key="5">
    <source>
        <dbReference type="SAM" id="MobiDB-lite"/>
    </source>
</evidence>
<dbReference type="SUPFAM" id="SSF54637">
    <property type="entry name" value="Thioesterase/thiol ester dehydrase-isomerase"/>
    <property type="match status" value="2"/>
</dbReference>
<protein>
    <recommendedName>
        <fullName evidence="6">HotDog ACOT-type domain-containing protein</fullName>
    </recommendedName>
</protein>
<feature type="region of interest" description="Disordered" evidence="5">
    <location>
        <begin position="421"/>
        <end position="443"/>
    </location>
</feature>
<keyword evidence="8" id="KW-1185">Reference proteome</keyword>
<evidence type="ECO:0000313" key="7">
    <source>
        <dbReference type="EMBL" id="PVU97423.1"/>
    </source>
</evidence>
<evidence type="ECO:0000256" key="4">
    <source>
        <dbReference type="ARBA" id="ARBA00022946"/>
    </source>
</evidence>
<dbReference type="InterPro" id="IPR029069">
    <property type="entry name" value="HotDog_dom_sf"/>
</dbReference>
<dbReference type="STRING" id="61424.A0A2T9YYK4"/>
<keyword evidence="4" id="KW-0809">Transit peptide</keyword>
<dbReference type="CDD" id="cd03442">
    <property type="entry name" value="BFIT_BACH"/>
    <property type="match status" value="2"/>
</dbReference>
<dbReference type="OrthoDB" id="331699at2759"/>
<organism evidence="7 8">
    <name type="scientific">Furculomyces boomerangus</name>
    <dbReference type="NCBI Taxonomy" id="61424"/>
    <lineage>
        <taxon>Eukaryota</taxon>
        <taxon>Fungi</taxon>
        <taxon>Fungi incertae sedis</taxon>
        <taxon>Zoopagomycota</taxon>
        <taxon>Kickxellomycotina</taxon>
        <taxon>Harpellomycetes</taxon>
        <taxon>Harpellales</taxon>
        <taxon>Harpellaceae</taxon>
        <taxon>Furculomyces</taxon>
    </lineage>
</organism>
<proteinExistence type="inferred from homology"/>
<evidence type="ECO:0000259" key="6">
    <source>
        <dbReference type="PROSITE" id="PS51770"/>
    </source>
</evidence>
<dbReference type="AlphaFoldDB" id="A0A2T9YYK4"/>
<name>A0A2T9YYK4_9FUNG</name>
<dbReference type="GO" id="GO:0047617">
    <property type="term" value="F:fatty acyl-CoA hydrolase activity"/>
    <property type="evidence" value="ECO:0007669"/>
    <property type="project" value="TreeGrafter"/>
</dbReference>
<keyword evidence="3" id="KW-0378">Hydrolase</keyword>
<accession>A0A2T9YYK4</accession>
<gene>
    <name evidence="7" type="ORF">BB559_002036</name>
</gene>
<keyword evidence="2" id="KW-0677">Repeat</keyword>
<feature type="domain" description="HotDog ACOT-type" evidence="6">
    <location>
        <begin position="336"/>
        <end position="480"/>
    </location>
</feature>
<dbReference type="PROSITE" id="PS51770">
    <property type="entry name" value="HOTDOG_ACOT"/>
    <property type="match status" value="2"/>
</dbReference>
<evidence type="ECO:0000256" key="2">
    <source>
        <dbReference type="ARBA" id="ARBA00022737"/>
    </source>
</evidence>
<comment type="similarity">
    <text evidence="1">Belongs to the acyl coenzyme A hydrolase family.</text>
</comment>
<dbReference type="Proteomes" id="UP000245699">
    <property type="component" value="Unassembled WGS sequence"/>
</dbReference>
<evidence type="ECO:0000256" key="1">
    <source>
        <dbReference type="ARBA" id="ARBA00010458"/>
    </source>
</evidence>
<sequence length="515" mass="58662">MNALFTAIKPTRISRVLPNGFSKSLVGHRIAYFHSHSQKAYLNRSSFLNNDSESLPNENSESHAEMMEWEKALNRYSVLPTKTQGIIDFYKHSKAQIEKQDSILTTQENSSSLVYDQELVLKTIKDSYCELWLPFKDVPSLLEQYISYMDGIRIGKILEDLDRLAGAIAYKHTSDVNENVSNTIIVTAAVDRIDILEPIESDKNYKASGIITYVGFSSMEISLKLEEVLSDVAETEQTPTKKVLVARFTMVALNKDTGRAKQINPLKLETTDERRVFKASERIKQEKVAFNKKGLLKSPPNEEESRVMHSLWSESKKYSDLKHNTKSLPDDFMWMDETLVNSVHVCYPQERNIHYKIFGGFLMRVGHELAYANASTYSSSRCISKSLDDFSFTKPVNIGSILRLTSQVVYSFHDSLPFDSEDSSKGYGNVEIGSSNSNSSPSDKSYRFEVAVKVDVLNPLTQETENTNTFHFTFESEKPVKRVIPRTYGDMIKYIEGRRRAQIGQFISRIQKQTS</sequence>
<reference evidence="7 8" key="1">
    <citation type="journal article" date="2018" name="MBio">
        <title>Comparative Genomics Reveals the Core Gene Toolbox for the Fungus-Insect Symbiosis.</title>
        <authorList>
            <person name="Wang Y."/>
            <person name="Stata M."/>
            <person name="Wang W."/>
            <person name="Stajich J.E."/>
            <person name="White M.M."/>
            <person name="Moncalvo J.M."/>
        </authorList>
    </citation>
    <scope>NUCLEOTIDE SEQUENCE [LARGE SCALE GENOMIC DNA]</scope>
    <source>
        <strain evidence="7 8">AUS-77-4</strain>
    </source>
</reference>
<dbReference type="PANTHER" id="PTHR12655:SF0">
    <property type="entry name" value="ACYL-COENZYME A THIOESTERASE 9, MITOCHONDRIAL"/>
    <property type="match status" value="1"/>
</dbReference>
<dbReference type="InterPro" id="IPR033120">
    <property type="entry name" value="HOTDOG_ACOT"/>
</dbReference>
<evidence type="ECO:0000313" key="8">
    <source>
        <dbReference type="Proteomes" id="UP000245699"/>
    </source>
</evidence>
<dbReference type="EMBL" id="MBFT01000108">
    <property type="protein sequence ID" value="PVU97423.1"/>
    <property type="molecule type" value="Genomic_DNA"/>
</dbReference>
<evidence type="ECO:0000256" key="3">
    <source>
        <dbReference type="ARBA" id="ARBA00022801"/>
    </source>
</evidence>
<comment type="caution">
    <text evidence="7">The sequence shown here is derived from an EMBL/GenBank/DDBJ whole genome shotgun (WGS) entry which is preliminary data.</text>
</comment>
<dbReference type="Gene3D" id="3.10.129.10">
    <property type="entry name" value="Hotdog Thioesterase"/>
    <property type="match status" value="2"/>
</dbReference>
<dbReference type="GO" id="GO:0005739">
    <property type="term" value="C:mitochondrion"/>
    <property type="evidence" value="ECO:0007669"/>
    <property type="project" value="TreeGrafter"/>
</dbReference>
<feature type="domain" description="HotDog ACOT-type" evidence="6">
    <location>
        <begin position="127"/>
        <end position="256"/>
    </location>
</feature>
<dbReference type="GO" id="GO:0006637">
    <property type="term" value="P:acyl-CoA metabolic process"/>
    <property type="evidence" value="ECO:0007669"/>
    <property type="project" value="TreeGrafter"/>
</dbReference>
<dbReference type="PANTHER" id="PTHR12655">
    <property type="entry name" value="ACYL-COA THIOESTERASE"/>
    <property type="match status" value="1"/>
</dbReference>